<keyword evidence="3" id="KW-1185">Reference proteome</keyword>
<organism evidence="2 3">
    <name type="scientific">Sporomusa acidovorans (strain ATCC 49682 / DSM 3132 / Mol)</name>
    <dbReference type="NCBI Taxonomy" id="1123286"/>
    <lineage>
        <taxon>Bacteria</taxon>
        <taxon>Bacillati</taxon>
        <taxon>Bacillota</taxon>
        <taxon>Negativicutes</taxon>
        <taxon>Selenomonadales</taxon>
        <taxon>Sporomusaceae</taxon>
        <taxon>Sporomusa</taxon>
    </lineage>
</organism>
<feature type="region of interest" description="Disordered" evidence="1">
    <location>
        <begin position="36"/>
        <end position="60"/>
    </location>
</feature>
<feature type="compositionally biased region" description="Polar residues" evidence="1">
    <location>
        <begin position="49"/>
        <end position="60"/>
    </location>
</feature>
<sequence length="60" mass="6933">MTYRANGSYLRFRTYTKSYRKPSSIGKSMDAAITESQAKKHLRDEPAVRSNQNVYDNLSE</sequence>
<dbReference type="EMBL" id="CP155571">
    <property type="protein sequence ID" value="XFO71341.1"/>
    <property type="molecule type" value="Genomic_DNA"/>
</dbReference>
<accession>A0ABZ3IZX1</accession>
<protein>
    <recommendedName>
        <fullName evidence="4">AP2-like integrase N-terminal domain-containing protein</fullName>
    </recommendedName>
</protein>
<evidence type="ECO:0008006" key="4">
    <source>
        <dbReference type="Google" id="ProtNLM"/>
    </source>
</evidence>
<evidence type="ECO:0000313" key="2">
    <source>
        <dbReference type="EMBL" id="XFO71341.1"/>
    </source>
</evidence>
<name>A0ABZ3IZX1_SPOA4</name>
<reference evidence="2" key="1">
    <citation type="submission" date="2024-05" db="EMBL/GenBank/DDBJ databases">
        <title>Isolation and characterization of Sporomusa carbonis sp. nov., a carboxydotrophic hydrogenogen in the genus of Sporomusa isolated from a charcoal burning pile.</title>
        <authorList>
            <person name="Boeer T."/>
            <person name="Rosenbaum F."/>
            <person name="Eysell L."/>
            <person name="Mueller V."/>
            <person name="Daniel R."/>
            <person name="Poehlein A."/>
        </authorList>
    </citation>
    <scope>NUCLEOTIDE SEQUENCE [LARGE SCALE GENOMIC DNA]</scope>
    <source>
        <strain evidence="2">DSM 3132</strain>
    </source>
</reference>
<evidence type="ECO:0000313" key="3">
    <source>
        <dbReference type="Proteomes" id="UP000216052"/>
    </source>
</evidence>
<dbReference type="Proteomes" id="UP000216052">
    <property type="component" value="Chromosome"/>
</dbReference>
<evidence type="ECO:0000256" key="1">
    <source>
        <dbReference type="SAM" id="MobiDB-lite"/>
    </source>
</evidence>
<gene>
    <name evidence="2" type="ORF">SPACI_013560</name>
</gene>
<proteinExistence type="predicted"/>